<organism evidence="1">
    <name type="scientific">bioreactor metagenome</name>
    <dbReference type="NCBI Taxonomy" id="1076179"/>
    <lineage>
        <taxon>unclassified sequences</taxon>
        <taxon>metagenomes</taxon>
        <taxon>ecological metagenomes</taxon>
    </lineage>
</organism>
<evidence type="ECO:0000313" key="1">
    <source>
        <dbReference type="EMBL" id="MPN25806.1"/>
    </source>
</evidence>
<proteinExistence type="predicted"/>
<accession>A0A645GHY9</accession>
<dbReference type="AlphaFoldDB" id="A0A645GHY9"/>
<dbReference type="EMBL" id="VSSQ01075110">
    <property type="protein sequence ID" value="MPN25806.1"/>
    <property type="molecule type" value="Genomic_DNA"/>
</dbReference>
<comment type="caution">
    <text evidence="1">The sequence shown here is derived from an EMBL/GenBank/DDBJ whole genome shotgun (WGS) entry which is preliminary data.</text>
</comment>
<sequence length="142" mass="14812">MADEAPVLSKPPVRICCLAGAEDVVDDHGQDRHIIAAHCLGQGGVDRGVLQRRQWPGEHGFGQCPDEVAAAGCDGGGPLRIVHSCGPVSLIQGVEPGRQPVTEDDRSAADGLGDGGVFTFRVSGHIDTAPEWERAGIETLGE</sequence>
<reference evidence="1" key="1">
    <citation type="submission" date="2019-08" db="EMBL/GenBank/DDBJ databases">
        <authorList>
            <person name="Kucharzyk K."/>
            <person name="Murdoch R.W."/>
            <person name="Higgins S."/>
            <person name="Loffler F."/>
        </authorList>
    </citation>
    <scope>NUCLEOTIDE SEQUENCE</scope>
</reference>
<protein>
    <submittedName>
        <fullName evidence="1">Uncharacterized protein</fullName>
    </submittedName>
</protein>
<gene>
    <name evidence="1" type="ORF">SDC9_173222</name>
</gene>
<name>A0A645GHY9_9ZZZZ</name>